<organism evidence="1 2">
    <name type="scientific">Choristoneura fumiferana</name>
    <name type="common">Spruce budworm moth</name>
    <name type="synonym">Archips fumiferana</name>
    <dbReference type="NCBI Taxonomy" id="7141"/>
    <lineage>
        <taxon>Eukaryota</taxon>
        <taxon>Metazoa</taxon>
        <taxon>Ecdysozoa</taxon>
        <taxon>Arthropoda</taxon>
        <taxon>Hexapoda</taxon>
        <taxon>Insecta</taxon>
        <taxon>Pterygota</taxon>
        <taxon>Neoptera</taxon>
        <taxon>Endopterygota</taxon>
        <taxon>Lepidoptera</taxon>
        <taxon>Glossata</taxon>
        <taxon>Ditrysia</taxon>
        <taxon>Tortricoidea</taxon>
        <taxon>Tortricidae</taxon>
        <taxon>Tortricinae</taxon>
        <taxon>Choristoneura</taxon>
    </lineage>
</organism>
<evidence type="ECO:0000313" key="2">
    <source>
        <dbReference type="Proteomes" id="UP001064048"/>
    </source>
</evidence>
<comment type="caution">
    <text evidence="1">The sequence shown here is derived from an EMBL/GenBank/DDBJ whole genome shotgun (WGS) entry which is preliminary data.</text>
</comment>
<proteinExistence type="predicted"/>
<name>A0ACC0JSL4_CHOFU</name>
<dbReference type="Proteomes" id="UP001064048">
    <property type="component" value="Chromosome 26"/>
</dbReference>
<accession>A0ACC0JSL4</accession>
<keyword evidence="2" id="KW-1185">Reference proteome</keyword>
<dbReference type="EMBL" id="CM046126">
    <property type="protein sequence ID" value="KAI8427132.1"/>
    <property type="molecule type" value="Genomic_DNA"/>
</dbReference>
<protein>
    <submittedName>
        <fullName evidence="1">Uncharacterized protein</fullName>
    </submittedName>
</protein>
<reference evidence="1 2" key="1">
    <citation type="journal article" date="2022" name="Genome Biol. Evol.">
        <title>The Spruce Budworm Genome: Reconstructing the Evolutionary History of Antifreeze Proteins.</title>
        <authorList>
            <person name="Beliveau C."/>
            <person name="Gagne P."/>
            <person name="Picq S."/>
            <person name="Vernygora O."/>
            <person name="Keeling C.I."/>
            <person name="Pinkney K."/>
            <person name="Doucet D."/>
            <person name="Wen F."/>
            <person name="Johnston J.S."/>
            <person name="Maaroufi H."/>
            <person name="Boyle B."/>
            <person name="Laroche J."/>
            <person name="Dewar K."/>
            <person name="Juretic N."/>
            <person name="Blackburn G."/>
            <person name="Nisole A."/>
            <person name="Brunet B."/>
            <person name="Brandao M."/>
            <person name="Lumley L."/>
            <person name="Duan J."/>
            <person name="Quan G."/>
            <person name="Lucarotti C.J."/>
            <person name="Roe A.D."/>
            <person name="Sperling F.A.H."/>
            <person name="Levesque R.C."/>
            <person name="Cusson M."/>
        </authorList>
    </citation>
    <scope>NUCLEOTIDE SEQUENCE [LARGE SCALE GENOMIC DNA]</scope>
    <source>
        <strain evidence="1">Glfc:IPQL:Cfum</strain>
    </source>
</reference>
<gene>
    <name evidence="1" type="ORF">MSG28_014753</name>
</gene>
<evidence type="ECO:0000313" key="1">
    <source>
        <dbReference type="EMBL" id="KAI8427132.1"/>
    </source>
</evidence>
<sequence length="517" mass="60794">MGNKRKLEVITISSDDDEDNVPLKLLEKPSCSNTANGLKTYSVHQCEFCDEVFLNKYDMLIHNVKHIIIPLLKQSIHQCTECLFYFISKKDLKHHMKQKHNIKLKSIDKKTKTKHENEEMEDKLKLKDVRIDLVDIRCMKDDLVKAKVDKSEAISKLNDVTINLIDIKMNKDLIKTKEDSNKEVVESKIRSRLRFEDDIDNINVDASVGLLNDLTKECKVNMNLFDEPWVHTDNADVADPKAVTEVSVDTESETVYTVELSDDETEEFTPSTHFEELVQPGMYRCKRCQQIFGTRFQLIQHDMSHIKIRKSRPLLCEFCERFISTSRLQLKQHMLTHSPDLWNHKQRLHTTCNKCGLKYHSYTKHVENYHELVYCHLCYQGFDSDEERLDHIREHLIETKCMQCDLVSTAIEIKEHQRLCHKVSNVSTIKICETCSMFVKNNHNIQYVFLENISEIGTRLTCERCKKKFFELKLVRRLHKGSYKEREGGDKKKVLSNTERLKNIQQRLKLINKLSRF</sequence>